<dbReference type="PIRSF" id="PIRSF000114">
    <property type="entry name" value="Glycerol-3-P_dh"/>
    <property type="match status" value="1"/>
</dbReference>
<dbReference type="AlphaFoldDB" id="A0A368DMV1"/>
<dbReference type="PANTHER" id="PTHR11728">
    <property type="entry name" value="GLYCEROL-3-PHOSPHATE DEHYDROGENASE"/>
    <property type="match status" value="1"/>
</dbReference>
<evidence type="ECO:0000313" key="16">
    <source>
        <dbReference type="Proteomes" id="UP000253570"/>
    </source>
</evidence>
<dbReference type="GO" id="GO:0141153">
    <property type="term" value="F:glycerol-3-phosphate dehydrogenase (NADP+) activity"/>
    <property type="evidence" value="ECO:0007669"/>
    <property type="project" value="RHEA"/>
</dbReference>
<feature type="binding site" evidence="7">
    <location>
        <position position="136"/>
    </location>
    <ligand>
        <name>NADPH</name>
        <dbReference type="ChEBI" id="CHEBI:57783"/>
    </ligand>
</feature>
<protein>
    <recommendedName>
        <fullName evidence="7">Glycerol-3-phosphate dehydrogenase [NAD(P)+]</fullName>
        <ecNumber evidence="7">1.1.1.94</ecNumber>
    </recommendedName>
    <alternativeName>
        <fullName evidence="7">NAD(P)(+)-dependent glycerol-3-phosphate dehydrogenase</fullName>
    </alternativeName>
    <alternativeName>
        <fullName evidence="7">NAD(P)H-dependent dihydroxyacetone-phosphate reductase</fullName>
    </alternativeName>
</protein>
<comment type="function">
    <text evidence="7">Catalyzes the reduction of the glycolytic intermediate dihydroxyacetone phosphate (DHAP) to sn-glycerol 3-phosphate (G3P), the key precursor for phospholipid synthesis.</text>
</comment>
<feature type="binding site" evidence="7">
    <location>
        <position position="274"/>
    </location>
    <ligand>
        <name>NADPH</name>
        <dbReference type="ChEBI" id="CHEBI:57783"/>
    </ligand>
</feature>
<feature type="binding site" evidence="7">
    <location>
        <position position="104"/>
    </location>
    <ligand>
        <name>sn-glycerol 3-phosphate</name>
        <dbReference type="ChEBI" id="CHEBI:57597"/>
    </ligand>
</feature>
<feature type="binding site" evidence="10">
    <location>
        <position position="136"/>
    </location>
    <ligand>
        <name>NAD(+)</name>
        <dbReference type="ChEBI" id="CHEBI:57540"/>
    </ligand>
</feature>
<keyword evidence="2 7" id="KW-0444">Lipid biosynthesis</keyword>
<dbReference type="GO" id="GO:0006650">
    <property type="term" value="P:glycerophospholipid metabolic process"/>
    <property type="evidence" value="ECO:0007669"/>
    <property type="project" value="UniProtKB-UniRule"/>
</dbReference>
<evidence type="ECO:0000256" key="7">
    <source>
        <dbReference type="HAMAP-Rule" id="MF_00394"/>
    </source>
</evidence>
<feature type="binding site" evidence="9">
    <location>
        <begin position="251"/>
        <end position="252"/>
    </location>
    <ligand>
        <name>substrate</name>
    </ligand>
</feature>
<feature type="binding site" evidence="10">
    <location>
        <position position="251"/>
    </location>
    <ligand>
        <name>NAD(+)</name>
        <dbReference type="ChEBI" id="CHEBI:57540"/>
    </ligand>
</feature>
<feature type="binding site" evidence="7">
    <location>
        <position position="240"/>
    </location>
    <ligand>
        <name>sn-glycerol 3-phosphate</name>
        <dbReference type="ChEBI" id="CHEBI:57597"/>
    </ligand>
</feature>
<dbReference type="InterPro" id="IPR006109">
    <property type="entry name" value="G3P_DH_NAD-dep_C"/>
</dbReference>
<organism evidence="15 16">
    <name type="scientific">PS1 clade bacterium</name>
    <dbReference type="NCBI Taxonomy" id="2175152"/>
    <lineage>
        <taxon>Bacteria</taxon>
        <taxon>Pseudomonadati</taxon>
        <taxon>Pseudomonadota</taxon>
        <taxon>Alphaproteobacteria</taxon>
        <taxon>PS1 clade</taxon>
    </lineage>
</organism>
<dbReference type="Gene3D" id="3.40.50.720">
    <property type="entry name" value="NAD(P)-binding Rossmann-like Domain"/>
    <property type="match status" value="1"/>
</dbReference>
<comment type="subcellular location">
    <subcellularLocation>
        <location evidence="7">Cytoplasm</location>
    </subcellularLocation>
</comment>
<keyword evidence="7 10" id="KW-0520">NAD</keyword>
<dbReference type="InterPro" id="IPR013328">
    <property type="entry name" value="6PGD_dom2"/>
</dbReference>
<dbReference type="HAMAP" id="MF_00394">
    <property type="entry name" value="NAD_Glyc3P_dehydrog"/>
    <property type="match status" value="1"/>
</dbReference>
<reference evidence="15 16" key="1">
    <citation type="journal article" date="2018" name="Microbiome">
        <title>Fine metagenomic profile of the Mediterranean stratified and mixed water columns revealed by assembly and recruitment.</title>
        <authorList>
            <person name="Haro-Moreno J.M."/>
            <person name="Lopez-Perez M."/>
            <person name="De La Torre J.R."/>
            <person name="Picazo A."/>
            <person name="Camacho A."/>
            <person name="Rodriguez-Valera F."/>
        </authorList>
    </citation>
    <scope>NUCLEOTIDE SEQUENCE [LARGE SCALE GENOMIC DNA]</scope>
    <source>
        <strain evidence="15">MED-G57</strain>
    </source>
</reference>
<comment type="pathway">
    <text evidence="7">Membrane lipid metabolism; glycerophospholipid metabolism.</text>
</comment>
<evidence type="ECO:0000256" key="4">
    <source>
        <dbReference type="ARBA" id="ARBA00023098"/>
    </source>
</evidence>
<dbReference type="SUPFAM" id="SSF51735">
    <property type="entry name" value="NAD(P)-binding Rossmann-fold domains"/>
    <property type="match status" value="1"/>
</dbReference>
<comment type="caution">
    <text evidence="7">Lacks conserved residue(s) required for the propagation of feature annotation.</text>
</comment>
<dbReference type="EMBL" id="QOQD01000013">
    <property type="protein sequence ID" value="RCL72535.1"/>
    <property type="molecule type" value="Genomic_DNA"/>
</dbReference>
<keyword evidence="7" id="KW-0521">NADP</keyword>
<feature type="domain" description="Glycerol-3-phosphate dehydrogenase NAD-dependent N-terminal" evidence="13">
    <location>
        <begin position="3"/>
        <end position="155"/>
    </location>
</feature>
<comment type="similarity">
    <text evidence="1 7 11">Belongs to the NAD-dependent glycerol-3-phosphate dehydrogenase family.</text>
</comment>
<dbReference type="InterPro" id="IPR008927">
    <property type="entry name" value="6-PGluconate_DH-like_C_sf"/>
</dbReference>
<dbReference type="GO" id="GO:0141152">
    <property type="term" value="F:glycerol-3-phosphate dehydrogenase (NAD+) activity"/>
    <property type="evidence" value="ECO:0007669"/>
    <property type="project" value="RHEA"/>
</dbReference>
<evidence type="ECO:0000256" key="11">
    <source>
        <dbReference type="RuleBase" id="RU000437"/>
    </source>
</evidence>
<evidence type="ECO:0000256" key="12">
    <source>
        <dbReference type="RuleBase" id="RU000439"/>
    </source>
</evidence>
<dbReference type="GO" id="GO:0051287">
    <property type="term" value="F:NAD binding"/>
    <property type="evidence" value="ECO:0007669"/>
    <property type="project" value="InterPro"/>
</dbReference>
<dbReference type="NCBIfam" id="NF000940">
    <property type="entry name" value="PRK00094.1-2"/>
    <property type="match status" value="1"/>
</dbReference>
<evidence type="ECO:0000259" key="14">
    <source>
        <dbReference type="Pfam" id="PF07479"/>
    </source>
</evidence>
<proteinExistence type="inferred from homology"/>
<dbReference type="InterPro" id="IPR006168">
    <property type="entry name" value="G3P_DH_NAD-dep"/>
</dbReference>
<feature type="binding site" evidence="7">
    <location>
        <position position="251"/>
    </location>
    <ligand>
        <name>sn-glycerol 3-phosphate</name>
        <dbReference type="ChEBI" id="CHEBI:57597"/>
    </ligand>
</feature>
<accession>A0A368DMV1</accession>
<evidence type="ECO:0000259" key="13">
    <source>
        <dbReference type="Pfam" id="PF01210"/>
    </source>
</evidence>
<evidence type="ECO:0000256" key="6">
    <source>
        <dbReference type="ARBA" id="ARBA00023264"/>
    </source>
</evidence>
<gene>
    <name evidence="7" type="primary">gpsA</name>
    <name evidence="15" type="ORF">DBW71_05265</name>
</gene>
<dbReference type="Pfam" id="PF07479">
    <property type="entry name" value="NAD_Gly3P_dh_C"/>
    <property type="match status" value="1"/>
</dbReference>
<dbReference type="GO" id="GO:0005975">
    <property type="term" value="P:carbohydrate metabolic process"/>
    <property type="evidence" value="ECO:0007669"/>
    <property type="project" value="InterPro"/>
</dbReference>
<evidence type="ECO:0000256" key="1">
    <source>
        <dbReference type="ARBA" id="ARBA00011009"/>
    </source>
</evidence>
<dbReference type="Gene3D" id="1.10.1040.10">
    <property type="entry name" value="N-(1-d-carboxylethyl)-l-norvaline Dehydrogenase, domain 2"/>
    <property type="match status" value="1"/>
</dbReference>
<feature type="binding site" evidence="9">
    <location>
        <position position="104"/>
    </location>
    <ligand>
        <name>substrate</name>
    </ligand>
</feature>
<feature type="binding site" evidence="7">
    <location>
        <position position="187"/>
    </location>
    <ligand>
        <name>sn-glycerol 3-phosphate</name>
        <dbReference type="ChEBI" id="CHEBI:57597"/>
    </ligand>
</feature>
<feature type="binding site" evidence="10">
    <location>
        <begin position="8"/>
        <end position="13"/>
    </location>
    <ligand>
        <name>NAD(+)</name>
        <dbReference type="ChEBI" id="CHEBI:57540"/>
    </ligand>
</feature>
<name>A0A368DMV1_9PROT</name>
<dbReference type="PROSITE" id="PS00957">
    <property type="entry name" value="NAD_G3PDH"/>
    <property type="match status" value="1"/>
</dbReference>
<comment type="caution">
    <text evidence="15">The sequence shown here is derived from an EMBL/GenBank/DDBJ whole genome shotgun (WGS) entry which is preliminary data.</text>
</comment>
<evidence type="ECO:0000256" key="9">
    <source>
        <dbReference type="PIRSR" id="PIRSR000114-2"/>
    </source>
</evidence>
<dbReference type="UniPathway" id="UPA00940"/>
<keyword evidence="3 7" id="KW-0560">Oxidoreductase</keyword>
<keyword evidence="7" id="KW-0547">Nucleotide-binding</keyword>
<feature type="active site" description="Proton acceptor" evidence="7 8">
    <location>
        <position position="187"/>
    </location>
</feature>
<dbReference type="EC" id="1.1.1.94" evidence="7"/>
<keyword evidence="5 7" id="KW-0594">Phospholipid biosynthesis</keyword>
<feature type="binding site" evidence="7">
    <location>
        <position position="251"/>
    </location>
    <ligand>
        <name>NADPH</name>
        <dbReference type="ChEBI" id="CHEBI:57783"/>
    </ligand>
</feature>
<comment type="catalytic activity">
    <reaction evidence="7 12">
        <text>sn-glycerol 3-phosphate + NADP(+) = dihydroxyacetone phosphate + NADPH + H(+)</text>
        <dbReference type="Rhea" id="RHEA:11096"/>
        <dbReference type="ChEBI" id="CHEBI:15378"/>
        <dbReference type="ChEBI" id="CHEBI:57597"/>
        <dbReference type="ChEBI" id="CHEBI:57642"/>
        <dbReference type="ChEBI" id="CHEBI:57783"/>
        <dbReference type="ChEBI" id="CHEBI:58349"/>
        <dbReference type="EC" id="1.1.1.94"/>
    </reaction>
</comment>
<dbReference type="GO" id="GO:0046167">
    <property type="term" value="P:glycerol-3-phosphate biosynthetic process"/>
    <property type="evidence" value="ECO:0007669"/>
    <property type="project" value="UniProtKB-UniRule"/>
</dbReference>
<dbReference type="PRINTS" id="PR00077">
    <property type="entry name" value="GPDHDRGNASE"/>
</dbReference>
<feature type="binding site" evidence="7">
    <location>
        <position position="12"/>
    </location>
    <ligand>
        <name>NADPH</name>
        <dbReference type="ChEBI" id="CHEBI:57783"/>
    </ligand>
</feature>
<evidence type="ECO:0000256" key="2">
    <source>
        <dbReference type="ARBA" id="ARBA00022516"/>
    </source>
</evidence>
<keyword evidence="6 7" id="KW-1208">Phospholipid metabolism</keyword>
<feature type="domain" description="Glycerol-3-phosphate dehydrogenase NAD-dependent C-terminal" evidence="14">
    <location>
        <begin position="176"/>
        <end position="313"/>
    </location>
</feature>
<feature type="binding site" evidence="7">
    <location>
        <position position="252"/>
    </location>
    <ligand>
        <name>sn-glycerol 3-phosphate</name>
        <dbReference type="ChEBI" id="CHEBI:57597"/>
    </ligand>
</feature>
<dbReference type="Proteomes" id="UP000253570">
    <property type="component" value="Unassembled WGS sequence"/>
</dbReference>
<dbReference type="NCBIfam" id="NF000942">
    <property type="entry name" value="PRK00094.1-4"/>
    <property type="match status" value="1"/>
</dbReference>
<dbReference type="GO" id="GO:0005829">
    <property type="term" value="C:cytosol"/>
    <property type="evidence" value="ECO:0007669"/>
    <property type="project" value="TreeGrafter"/>
</dbReference>
<evidence type="ECO:0000256" key="3">
    <source>
        <dbReference type="ARBA" id="ARBA00023002"/>
    </source>
</evidence>
<dbReference type="PANTHER" id="PTHR11728:SF1">
    <property type="entry name" value="GLYCEROL-3-PHOSPHATE DEHYDROGENASE [NAD(+)] 2, CHLOROPLASTIC"/>
    <property type="match status" value="1"/>
</dbReference>
<keyword evidence="4 7" id="KW-0443">Lipid metabolism</keyword>
<evidence type="ECO:0000256" key="5">
    <source>
        <dbReference type="ARBA" id="ARBA00023209"/>
    </source>
</evidence>
<dbReference type="GO" id="GO:0046168">
    <property type="term" value="P:glycerol-3-phosphate catabolic process"/>
    <property type="evidence" value="ECO:0007669"/>
    <property type="project" value="InterPro"/>
</dbReference>
<feature type="binding site" evidence="7">
    <location>
        <position position="132"/>
    </location>
    <ligand>
        <name>sn-glycerol 3-phosphate</name>
        <dbReference type="ChEBI" id="CHEBI:57597"/>
    </ligand>
</feature>
<evidence type="ECO:0000256" key="10">
    <source>
        <dbReference type="PIRSR" id="PIRSR000114-3"/>
    </source>
</evidence>
<sequence>MSKIGILGAGAWGIALGMNANKNGHDICIWHYDKDKASLLNKNRKTSSLKEINIPKEINFVSNLRELIGSDILIYASPTQSFDGITREIKEINNLKIPLVIASKGIDTKNNLLLEQINKINLPNCPTLILSGPGFAIDIANNLPTALTLAGKSNELLERVGHIMANNNFRPYYNSDLIGVQVGGALKNIIAIATGVAMGKKLGDGAVASLVSRGINEIITFGVALGANKDTFLGLSGLGDLVLTATNMKSRNTQLGFQIGSSNQFENKVENLTEGIYTTKAVYHMAKELNLSLPIIEGVYNIIYNRHSVNDVINLLLNRPLKKESL</sequence>
<feature type="binding site" evidence="7">
    <location>
        <position position="104"/>
    </location>
    <ligand>
        <name>NADPH</name>
        <dbReference type="ChEBI" id="CHEBI:57783"/>
    </ligand>
</feature>
<dbReference type="GO" id="GO:0008654">
    <property type="term" value="P:phospholipid biosynthetic process"/>
    <property type="evidence" value="ECO:0007669"/>
    <property type="project" value="UniProtKB-KW"/>
</dbReference>
<dbReference type="Pfam" id="PF01210">
    <property type="entry name" value="NAD_Gly3P_dh_N"/>
    <property type="match status" value="1"/>
</dbReference>
<dbReference type="InterPro" id="IPR011128">
    <property type="entry name" value="G3P_DH_NAD-dep_N"/>
</dbReference>
<evidence type="ECO:0000313" key="15">
    <source>
        <dbReference type="EMBL" id="RCL72535.1"/>
    </source>
</evidence>
<keyword evidence="7" id="KW-0963">Cytoplasm</keyword>
<comment type="catalytic activity">
    <reaction evidence="7">
        <text>sn-glycerol 3-phosphate + NAD(+) = dihydroxyacetone phosphate + NADH + H(+)</text>
        <dbReference type="Rhea" id="RHEA:11092"/>
        <dbReference type="ChEBI" id="CHEBI:15378"/>
        <dbReference type="ChEBI" id="CHEBI:57540"/>
        <dbReference type="ChEBI" id="CHEBI:57597"/>
        <dbReference type="ChEBI" id="CHEBI:57642"/>
        <dbReference type="ChEBI" id="CHEBI:57945"/>
        <dbReference type="EC" id="1.1.1.94"/>
    </reaction>
</comment>
<dbReference type="InterPro" id="IPR036291">
    <property type="entry name" value="NAD(P)-bd_dom_sf"/>
</dbReference>
<evidence type="ECO:0000256" key="8">
    <source>
        <dbReference type="PIRSR" id="PIRSR000114-1"/>
    </source>
</evidence>
<feature type="binding site" evidence="7">
    <location>
        <position position="250"/>
    </location>
    <ligand>
        <name>sn-glycerol 3-phosphate</name>
        <dbReference type="ChEBI" id="CHEBI:57597"/>
    </ligand>
</feature>
<dbReference type="SUPFAM" id="SSF48179">
    <property type="entry name" value="6-phosphogluconate dehydrogenase C-terminal domain-like"/>
    <property type="match status" value="1"/>
</dbReference>